<dbReference type="Pfam" id="PF20142">
    <property type="entry name" value="Scaffold"/>
    <property type="match status" value="1"/>
</dbReference>
<dbReference type="GO" id="GO:0008360">
    <property type="term" value="P:regulation of cell shape"/>
    <property type="evidence" value="ECO:0007669"/>
    <property type="project" value="UniProtKB-UniRule"/>
</dbReference>
<dbReference type="SUPFAM" id="SSF141523">
    <property type="entry name" value="L,D-transpeptidase catalytic domain-like"/>
    <property type="match status" value="1"/>
</dbReference>
<keyword evidence="4 7" id="KW-0133">Cell shape</keyword>
<evidence type="ECO:0000256" key="2">
    <source>
        <dbReference type="ARBA" id="ARBA00005992"/>
    </source>
</evidence>
<gene>
    <name evidence="9" type="ORF">KAJ83_12520</name>
</gene>
<reference evidence="9" key="1">
    <citation type="submission" date="2021-04" db="EMBL/GenBank/DDBJ databases">
        <authorList>
            <person name="Zhang D.-C."/>
        </authorList>
    </citation>
    <scope>NUCLEOTIDE SEQUENCE</scope>
    <source>
        <strain evidence="9">CGMCC 1.15697</strain>
    </source>
</reference>
<comment type="similarity">
    <text evidence="2">Belongs to the YkuD family.</text>
</comment>
<dbReference type="PANTHER" id="PTHR41533">
    <property type="entry name" value="L,D-TRANSPEPTIDASE HI_1667-RELATED"/>
    <property type="match status" value="1"/>
</dbReference>
<keyword evidence="5 7" id="KW-0573">Peptidoglycan synthesis</keyword>
<evidence type="ECO:0000313" key="9">
    <source>
        <dbReference type="EMBL" id="MBP5857836.1"/>
    </source>
</evidence>
<dbReference type="Gene3D" id="1.10.101.10">
    <property type="entry name" value="PGBD-like superfamily/PGBD"/>
    <property type="match status" value="1"/>
</dbReference>
<evidence type="ECO:0000256" key="3">
    <source>
        <dbReference type="ARBA" id="ARBA00022679"/>
    </source>
</evidence>
<accession>A0A8J7V1I9</accession>
<dbReference type="InterPro" id="IPR036365">
    <property type="entry name" value="PGBD-like_sf"/>
</dbReference>
<sequence>MTPIPWGSLVKQLAHGLFPAVLLAISLIPAWSSNSAALDGDALSAALLRQVGEQGFAAPTSRDAAGRTRIQGELLEAYEARGWRSIWFAEGLAAGAGRLAAALSVLKDAGREGLNPTDYPHSISADRVIPFVEDAASDVERLAALEVESTTALLAYARDAAVGRAAPHDRDPNVFAEARTFEAAGFVARAFADATADPRAALLALHPGHPEYRGLRRALSLYRALAEKAEPPPIPEGGSLKPGMRDARVAAVRARLARFGDISVPEAEADLFTPALAIALRSFQRRHGLDTDAVAGKQTLAALNLPVSARVDQILLNMERWRWLPRELGPNYVLANIAGFEVTMVEEGSVVDRMAAVVGRPYRMSPVFSDAISYIELNPTWTVPPKIAREDLLAKIQADSAYLTDGGFQVLSGWGADARPVDPATVDWARVTQKTFSYKLRQGPGERNALGRVKVMFPNRFDIYLHDSPARDLYAKRVRTFSSGCIRLSRPFDLVNWLMRLTGGPDAAEIRTMLDTGETRVVKLPQRVPVHLIYATAWAGEDGQVHFRDDVYGRDSLLRGAFRN</sequence>
<dbReference type="InterPro" id="IPR002477">
    <property type="entry name" value="Peptidoglycan-bd-like"/>
</dbReference>
<feature type="domain" description="L,D-TPase catalytic" evidence="8">
    <location>
        <begin position="331"/>
        <end position="513"/>
    </location>
</feature>
<dbReference type="Pfam" id="PF01471">
    <property type="entry name" value="PG_binding_1"/>
    <property type="match status" value="1"/>
</dbReference>
<dbReference type="InterPro" id="IPR045380">
    <property type="entry name" value="LD_TPept_scaffold_dom"/>
</dbReference>
<evidence type="ECO:0000313" key="10">
    <source>
        <dbReference type="Proteomes" id="UP000672602"/>
    </source>
</evidence>
<dbReference type="EMBL" id="JAGMWN010000005">
    <property type="protein sequence ID" value="MBP5857836.1"/>
    <property type="molecule type" value="Genomic_DNA"/>
</dbReference>
<dbReference type="InterPro" id="IPR052905">
    <property type="entry name" value="LD-transpeptidase_YkuD-like"/>
</dbReference>
<protein>
    <submittedName>
        <fullName evidence="9">L,D-transpeptidase family protein</fullName>
    </submittedName>
</protein>
<dbReference type="GO" id="GO:0016740">
    <property type="term" value="F:transferase activity"/>
    <property type="evidence" value="ECO:0007669"/>
    <property type="project" value="UniProtKB-KW"/>
</dbReference>
<comment type="caution">
    <text evidence="9">The sequence shown here is derived from an EMBL/GenBank/DDBJ whole genome shotgun (WGS) entry which is preliminary data.</text>
</comment>
<evidence type="ECO:0000256" key="4">
    <source>
        <dbReference type="ARBA" id="ARBA00022960"/>
    </source>
</evidence>
<comment type="pathway">
    <text evidence="1 7">Cell wall biogenesis; peptidoglycan biosynthesis.</text>
</comment>
<dbReference type="GO" id="GO:0071555">
    <property type="term" value="P:cell wall organization"/>
    <property type="evidence" value="ECO:0007669"/>
    <property type="project" value="UniProtKB-UniRule"/>
</dbReference>
<dbReference type="InterPro" id="IPR005490">
    <property type="entry name" value="LD_TPept_cat_dom"/>
</dbReference>
<feature type="active site" description="Proton donor/acceptor" evidence="7">
    <location>
        <position position="466"/>
    </location>
</feature>
<dbReference type="CDD" id="cd16913">
    <property type="entry name" value="YkuD_like"/>
    <property type="match status" value="1"/>
</dbReference>
<keyword evidence="10" id="KW-1185">Reference proteome</keyword>
<proteinExistence type="inferred from homology"/>
<dbReference type="RefSeq" id="WP_210682409.1">
    <property type="nucleotide sequence ID" value="NZ_JAGMWN010000005.1"/>
</dbReference>
<dbReference type="GO" id="GO:0004180">
    <property type="term" value="F:carboxypeptidase activity"/>
    <property type="evidence" value="ECO:0007669"/>
    <property type="project" value="UniProtKB-ARBA"/>
</dbReference>
<dbReference type="Gene3D" id="2.40.440.10">
    <property type="entry name" value="L,D-transpeptidase catalytic domain-like"/>
    <property type="match status" value="1"/>
</dbReference>
<keyword evidence="3" id="KW-0808">Transferase</keyword>
<dbReference type="Pfam" id="PF03734">
    <property type="entry name" value="YkuD"/>
    <property type="match status" value="1"/>
</dbReference>
<evidence type="ECO:0000259" key="8">
    <source>
        <dbReference type="PROSITE" id="PS52029"/>
    </source>
</evidence>
<dbReference type="InterPro" id="IPR036366">
    <property type="entry name" value="PGBDSf"/>
</dbReference>
<dbReference type="AlphaFoldDB" id="A0A8J7V1I9"/>
<evidence type="ECO:0000256" key="6">
    <source>
        <dbReference type="ARBA" id="ARBA00023316"/>
    </source>
</evidence>
<evidence type="ECO:0000256" key="7">
    <source>
        <dbReference type="PROSITE-ProRule" id="PRU01373"/>
    </source>
</evidence>
<dbReference type="PANTHER" id="PTHR41533:SF2">
    <property type="entry name" value="BLR7131 PROTEIN"/>
    <property type="match status" value="1"/>
</dbReference>
<keyword evidence="6 7" id="KW-0961">Cell wall biogenesis/degradation</keyword>
<organism evidence="9 10">
    <name type="scientific">Marivibrio halodurans</name>
    <dbReference type="NCBI Taxonomy" id="2039722"/>
    <lineage>
        <taxon>Bacteria</taxon>
        <taxon>Pseudomonadati</taxon>
        <taxon>Pseudomonadota</taxon>
        <taxon>Alphaproteobacteria</taxon>
        <taxon>Rhodospirillales</taxon>
        <taxon>Rhodospirillaceae</taxon>
        <taxon>Marivibrio</taxon>
    </lineage>
</organism>
<name>A0A8J7V1I9_9PROT</name>
<evidence type="ECO:0000256" key="5">
    <source>
        <dbReference type="ARBA" id="ARBA00022984"/>
    </source>
</evidence>
<dbReference type="UniPathway" id="UPA00219"/>
<dbReference type="GO" id="GO:0009252">
    <property type="term" value="P:peptidoglycan biosynthetic process"/>
    <property type="evidence" value="ECO:0007669"/>
    <property type="project" value="UniProtKB-UniPathway"/>
</dbReference>
<feature type="active site" description="Nucleophile" evidence="7">
    <location>
        <position position="485"/>
    </location>
</feature>
<dbReference type="PROSITE" id="PS52029">
    <property type="entry name" value="LD_TPASE"/>
    <property type="match status" value="1"/>
</dbReference>
<dbReference type="InterPro" id="IPR038063">
    <property type="entry name" value="Transpep_catalytic_dom"/>
</dbReference>
<evidence type="ECO:0000256" key="1">
    <source>
        <dbReference type="ARBA" id="ARBA00004752"/>
    </source>
</evidence>
<dbReference type="SUPFAM" id="SSF47090">
    <property type="entry name" value="PGBD-like"/>
    <property type="match status" value="1"/>
</dbReference>
<dbReference type="Proteomes" id="UP000672602">
    <property type="component" value="Unassembled WGS sequence"/>
</dbReference>